<dbReference type="Pfam" id="PF00581">
    <property type="entry name" value="Rhodanese"/>
    <property type="match status" value="1"/>
</dbReference>
<evidence type="ECO:0000259" key="1">
    <source>
        <dbReference type="PROSITE" id="PS50206"/>
    </source>
</evidence>
<dbReference type="STRING" id="1029756.W911_00890"/>
<reference evidence="2 3" key="1">
    <citation type="journal article" date="2014" name="Genome Announc.">
        <title>Complete Genome Sequence of Hyphomicrobium nitrativorans Strain NL23, a Denitrifying Bacterium Isolated from Biofilm of a Methanol-Fed Denitrification System Treating Seawater at the Montreal Biodome.</title>
        <authorList>
            <person name="Martineau C."/>
            <person name="Villeneuve C."/>
            <person name="Mauffrey F."/>
            <person name="Villemur R."/>
        </authorList>
    </citation>
    <scope>NUCLEOTIDE SEQUENCE [LARGE SCALE GENOMIC DNA]</scope>
    <source>
        <strain evidence="2">NL23</strain>
    </source>
</reference>
<feature type="domain" description="Rhodanese" evidence="1">
    <location>
        <begin position="24"/>
        <end position="128"/>
    </location>
</feature>
<keyword evidence="2" id="KW-0808">Transferase</keyword>
<dbReference type="InterPro" id="IPR044240">
    <property type="entry name" value="STR4-like"/>
</dbReference>
<evidence type="ECO:0000313" key="3">
    <source>
        <dbReference type="Proteomes" id="UP000018542"/>
    </source>
</evidence>
<name>V5SA12_9HYPH</name>
<dbReference type="HOGENOM" id="CLU_089574_10_1_5"/>
<dbReference type="GO" id="GO:0016740">
    <property type="term" value="F:transferase activity"/>
    <property type="evidence" value="ECO:0007669"/>
    <property type="project" value="UniProtKB-KW"/>
</dbReference>
<gene>
    <name evidence="2" type="ORF">W911_00890</name>
</gene>
<accession>V5SA12</accession>
<dbReference type="PROSITE" id="PS50206">
    <property type="entry name" value="RHODANESE_3"/>
    <property type="match status" value="1"/>
</dbReference>
<dbReference type="PATRIC" id="fig|1029756.8.peg.191"/>
<dbReference type="PANTHER" id="PTHR47377">
    <property type="entry name" value="RHODANESE-LIKE DOMAIN-CONTAINING PROTEIN 4, CHLOROPLASTIC"/>
    <property type="match status" value="1"/>
</dbReference>
<sequence length="148" mass="15761">MKGLAGNVEIEDVPADAAWERLKTDAGSALVDVRTRAEWTFVGLPDLETVGKQVLAVEWQTFPDSRVDPDFVGKLATLLGQVGVAKDAEIFFLCRSGARSEAAAAAMAEAGYTRCRNVADGFEGPLGPDRKRGAVAGWKAAGLPWRQG</sequence>
<keyword evidence="3" id="KW-1185">Reference proteome</keyword>
<dbReference type="Gene3D" id="3.40.250.10">
    <property type="entry name" value="Rhodanese-like domain"/>
    <property type="match status" value="1"/>
</dbReference>
<dbReference type="AlphaFoldDB" id="V5SA12"/>
<dbReference type="InterPro" id="IPR001763">
    <property type="entry name" value="Rhodanese-like_dom"/>
</dbReference>
<organism evidence="2 3">
    <name type="scientific">Hyphomicrobium nitrativorans NL23</name>
    <dbReference type="NCBI Taxonomy" id="1029756"/>
    <lineage>
        <taxon>Bacteria</taxon>
        <taxon>Pseudomonadati</taxon>
        <taxon>Pseudomonadota</taxon>
        <taxon>Alphaproteobacteria</taxon>
        <taxon>Hyphomicrobiales</taxon>
        <taxon>Hyphomicrobiaceae</taxon>
        <taxon>Hyphomicrobium</taxon>
    </lineage>
</organism>
<dbReference type="InterPro" id="IPR036873">
    <property type="entry name" value="Rhodanese-like_dom_sf"/>
</dbReference>
<dbReference type="SMART" id="SM00450">
    <property type="entry name" value="RHOD"/>
    <property type="match status" value="1"/>
</dbReference>
<dbReference type="KEGG" id="hni:W911_00890"/>
<dbReference type="SUPFAM" id="SSF52821">
    <property type="entry name" value="Rhodanese/Cell cycle control phosphatase"/>
    <property type="match status" value="1"/>
</dbReference>
<dbReference type="RefSeq" id="WP_023785624.1">
    <property type="nucleotide sequence ID" value="NC_022997.1"/>
</dbReference>
<dbReference type="Proteomes" id="UP000018542">
    <property type="component" value="Chromosome"/>
</dbReference>
<dbReference type="PANTHER" id="PTHR47377:SF1">
    <property type="entry name" value="RHODANESE-LIKE DOMAIN-CONTAINING PROTEIN 4, CHLOROPLASTIC"/>
    <property type="match status" value="1"/>
</dbReference>
<dbReference type="EMBL" id="CP006912">
    <property type="protein sequence ID" value="AHB47282.1"/>
    <property type="molecule type" value="Genomic_DNA"/>
</dbReference>
<protein>
    <submittedName>
        <fullName evidence="2">Sulfurtransferase</fullName>
    </submittedName>
</protein>
<proteinExistence type="predicted"/>
<evidence type="ECO:0000313" key="2">
    <source>
        <dbReference type="EMBL" id="AHB47282.1"/>
    </source>
</evidence>